<reference evidence="1" key="2">
    <citation type="submission" date="2023-05" db="EMBL/GenBank/DDBJ databases">
        <authorList>
            <person name="Fouks B."/>
        </authorList>
    </citation>
    <scope>NUCLEOTIDE SEQUENCE</scope>
    <source>
        <strain evidence="1">Stay&amp;Tobe</strain>
        <tissue evidence="1">Testes</tissue>
    </source>
</reference>
<proteinExistence type="predicted"/>
<sequence>KTGYENLLPRCVDTRIMRILFQAAKNMKIFLKLATQLRDLDFKAIWSKSTSWDLVRMDFNSILTNCLNCWYRFT</sequence>
<feature type="non-terminal residue" evidence="1">
    <location>
        <position position="1"/>
    </location>
</feature>
<reference evidence="1" key="1">
    <citation type="journal article" date="2023" name="IScience">
        <title>Live-bearing cockroach genome reveals convergent evolutionary mechanisms linked to viviparity in insects and beyond.</title>
        <authorList>
            <person name="Fouks B."/>
            <person name="Harrison M.C."/>
            <person name="Mikhailova A.A."/>
            <person name="Marchal E."/>
            <person name="English S."/>
            <person name="Carruthers M."/>
            <person name="Jennings E.C."/>
            <person name="Chiamaka E.L."/>
            <person name="Frigard R.A."/>
            <person name="Pippel M."/>
            <person name="Attardo G.M."/>
            <person name="Benoit J.B."/>
            <person name="Bornberg-Bauer E."/>
            <person name="Tobe S.S."/>
        </authorList>
    </citation>
    <scope>NUCLEOTIDE SEQUENCE</scope>
    <source>
        <strain evidence="1">Stay&amp;Tobe</strain>
    </source>
</reference>
<evidence type="ECO:0000313" key="1">
    <source>
        <dbReference type="EMBL" id="KAJ9599002.1"/>
    </source>
</evidence>
<organism evidence="1 2">
    <name type="scientific">Diploptera punctata</name>
    <name type="common">Pacific beetle cockroach</name>
    <dbReference type="NCBI Taxonomy" id="6984"/>
    <lineage>
        <taxon>Eukaryota</taxon>
        <taxon>Metazoa</taxon>
        <taxon>Ecdysozoa</taxon>
        <taxon>Arthropoda</taxon>
        <taxon>Hexapoda</taxon>
        <taxon>Insecta</taxon>
        <taxon>Pterygota</taxon>
        <taxon>Neoptera</taxon>
        <taxon>Polyneoptera</taxon>
        <taxon>Dictyoptera</taxon>
        <taxon>Blattodea</taxon>
        <taxon>Blaberoidea</taxon>
        <taxon>Blaberidae</taxon>
        <taxon>Diplopterinae</taxon>
        <taxon>Diploptera</taxon>
    </lineage>
</organism>
<dbReference type="Proteomes" id="UP001233999">
    <property type="component" value="Unassembled WGS sequence"/>
</dbReference>
<keyword evidence="2" id="KW-1185">Reference proteome</keyword>
<accession>A0AAD8AH91</accession>
<evidence type="ECO:0000313" key="2">
    <source>
        <dbReference type="Proteomes" id="UP001233999"/>
    </source>
</evidence>
<feature type="non-terminal residue" evidence="1">
    <location>
        <position position="74"/>
    </location>
</feature>
<protein>
    <submittedName>
        <fullName evidence="1">Uncharacterized protein</fullName>
    </submittedName>
</protein>
<dbReference type="AlphaFoldDB" id="A0AAD8AH91"/>
<name>A0AAD8AH91_DIPPU</name>
<comment type="caution">
    <text evidence="1">The sequence shown here is derived from an EMBL/GenBank/DDBJ whole genome shotgun (WGS) entry which is preliminary data.</text>
</comment>
<dbReference type="EMBL" id="JASPKZ010000841">
    <property type="protein sequence ID" value="KAJ9599002.1"/>
    <property type="molecule type" value="Genomic_DNA"/>
</dbReference>
<gene>
    <name evidence="1" type="ORF">L9F63_010525</name>
</gene>